<name>A0AA38WPY8_9ASTR</name>
<proteinExistence type="predicted"/>
<keyword evidence="2" id="KW-1185">Reference proteome</keyword>
<organism evidence="1 2">
    <name type="scientific">Centaurea solstitialis</name>
    <name type="common">yellow star-thistle</name>
    <dbReference type="NCBI Taxonomy" id="347529"/>
    <lineage>
        <taxon>Eukaryota</taxon>
        <taxon>Viridiplantae</taxon>
        <taxon>Streptophyta</taxon>
        <taxon>Embryophyta</taxon>
        <taxon>Tracheophyta</taxon>
        <taxon>Spermatophyta</taxon>
        <taxon>Magnoliopsida</taxon>
        <taxon>eudicotyledons</taxon>
        <taxon>Gunneridae</taxon>
        <taxon>Pentapetalae</taxon>
        <taxon>asterids</taxon>
        <taxon>campanulids</taxon>
        <taxon>Asterales</taxon>
        <taxon>Asteraceae</taxon>
        <taxon>Carduoideae</taxon>
        <taxon>Cardueae</taxon>
        <taxon>Centaureinae</taxon>
        <taxon>Centaurea</taxon>
    </lineage>
</organism>
<evidence type="ECO:0000313" key="2">
    <source>
        <dbReference type="Proteomes" id="UP001172457"/>
    </source>
</evidence>
<dbReference type="InterPro" id="IPR040376">
    <property type="entry name" value="At4g28100-like"/>
</dbReference>
<dbReference type="Proteomes" id="UP001172457">
    <property type="component" value="Chromosome 2"/>
</dbReference>
<dbReference type="PANTHER" id="PTHR34056:SF3">
    <property type="entry name" value="OS07G0557700 PROTEIN"/>
    <property type="match status" value="1"/>
</dbReference>
<dbReference type="EMBL" id="JARYMX010000002">
    <property type="protein sequence ID" value="KAJ9560660.1"/>
    <property type="molecule type" value="Genomic_DNA"/>
</dbReference>
<comment type="caution">
    <text evidence="1">The sequence shown here is derived from an EMBL/GenBank/DDBJ whole genome shotgun (WGS) entry which is preliminary data.</text>
</comment>
<evidence type="ECO:0000313" key="1">
    <source>
        <dbReference type="EMBL" id="KAJ9560660.1"/>
    </source>
</evidence>
<gene>
    <name evidence="1" type="ORF">OSB04_005820</name>
</gene>
<protein>
    <submittedName>
        <fullName evidence="1">Uncharacterized protein</fullName>
    </submittedName>
</protein>
<dbReference type="PANTHER" id="PTHR34056">
    <property type="entry name" value="GPI-ANCHORED PROTEIN"/>
    <property type="match status" value="1"/>
</dbReference>
<reference evidence="1" key="1">
    <citation type="submission" date="2023-03" db="EMBL/GenBank/DDBJ databases">
        <title>Chromosome-scale reference genome and RAD-based genetic map of yellow starthistle (Centaurea solstitialis) reveal putative structural variation and QTLs associated with invader traits.</title>
        <authorList>
            <person name="Reatini B."/>
            <person name="Cang F.A."/>
            <person name="Jiang Q."/>
            <person name="Mckibben M.T.W."/>
            <person name="Barker M.S."/>
            <person name="Rieseberg L.H."/>
            <person name="Dlugosch K.M."/>
        </authorList>
    </citation>
    <scope>NUCLEOTIDE SEQUENCE</scope>
    <source>
        <strain evidence="1">CAN-66</strain>
        <tissue evidence="1">Leaf</tissue>
    </source>
</reference>
<sequence>MLSGARGVALRGPRPIGSPDKNRIRIRIVAGGAGETEYSDSSGECVVRHRFVFLWIRLHQIGSLSCPAAFNVTARNATATATALVRGLERSCRNSSYTGCTKCLGLWKRFDWCLCEFTEIPFLCVMNLFTLYTFSNLKGEGKNGTKKGDRRSELMSRDCQLMGLTWLLAKNKTAYIPTVSAILRALMYSAHPARCSPDQANMPLAVNSLQFDRSPPSSAASSAVWLSCLPRGGVGVVMTILGLMVFW</sequence>
<accession>A0AA38WPY8</accession>
<dbReference type="AlphaFoldDB" id="A0AA38WPY8"/>